<protein>
    <submittedName>
        <fullName evidence="1">Uncharacterized protein</fullName>
    </submittedName>
</protein>
<proteinExistence type="predicted"/>
<keyword evidence="4" id="KW-1185">Reference proteome</keyword>
<reference evidence="1" key="1">
    <citation type="submission" date="2021-02" db="EMBL/GenBank/DDBJ databases">
        <authorList>
            <person name="Nowell W R."/>
        </authorList>
    </citation>
    <scope>NUCLEOTIDE SEQUENCE</scope>
</reference>
<dbReference type="Proteomes" id="UP000663870">
    <property type="component" value="Unassembled WGS sequence"/>
</dbReference>
<gene>
    <name evidence="2" type="ORF">JXQ802_LOCUS45089</name>
    <name evidence="1" type="ORF">PYM288_LOCUS29591</name>
</gene>
<comment type="caution">
    <text evidence="1">The sequence shown here is derived from an EMBL/GenBank/DDBJ whole genome shotgun (WGS) entry which is preliminary data.</text>
</comment>
<evidence type="ECO:0000313" key="4">
    <source>
        <dbReference type="Proteomes" id="UP000663870"/>
    </source>
</evidence>
<accession>A0A815D7S4</accession>
<evidence type="ECO:0000313" key="1">
    <source>
        <dbReference type="EMBL" id="CAF1294815.1"/>
    </source>
</evidence>
<dbReference type="AlphaFoldDB" id="A0A815D7S4"/>
<evidence type="ECO:0000313" key="3">
    <source>
        <dbReference type="Proteomes" id="UP000663854"/>
    </source>
</evidence>
<dbReference type="EMBL" id="CAJNOH010002465">
    <property type="protein sequence ID" value="CAF1294815.1"/>
    <property type="molecule type" value="Genomic_DNA"/>
</dbReference>
<dbReference type="EMBL" id="CAJNOL010003646">
    <property type="protein sequence ID" value="CAF1569714.1"/>
    <property type="molecule type" value="Genomic_DNA"/>
</dbReference>
<organism evidence="1 3">
    <name type="scientific">Rotaria sordida</name>
    <dbReference type="NCBI Taxonomy" id="392033"/>
    <lineage>
        <taxon>Eukaryota</taxon>
        <taxon>Metazoa</taxon>
        <taxon>Spiralia</taxon>
        <taxon>Gnathifera</taxon>
        <taxon>Rotifera</taxon>
        <taxon>Eurotatoria</taxon>
        <taxon>Bdelloidea</taxon>
        <taxon>Philodinida</taxon>
        <taxon>Philodinidae</taxon>
        <taxon>Rotaria</taxon>
    </lineage>
</organism>
<sequence length="85" mass="9946">MGDNVQAFLIYQQSLENHEEPGTSNRSDVIQTYNAIEQVFENKGESSKTTSFIKPTIKNIRISQLPKQFRIKNFRMKLRLKNKKT</sequence>
<name>A0A815D7S4_9BILA</name>
<dbReference type="Proteomes" id="UP000663854">
    <property type="component" value="Unassembled WGS sequence"/>
</dbReference>
<evidence type="ECO:0000313" key="2">
    <source>
        <dbReference type="EMBL" id="CAF1569714.1"/>
    </source>
</evidence>